<dbReference type="Proteomes" id="UP000594262">
    <property type="component" value="Unplaced"/>
</dbReference>
<sequence>MIGATQSTILTRSFNLRMILITSILTIGLFTEISVAKPTTINTDEDLTTALYQTDIGRQMIRRRQRRSIEACYAECKTSEKICYDNVENDSFQETLVCMQATDGCKNDCDALAGKRRRKRFVDALKSLHSHHLTLDSEMQ</sequence>
<reference evidence="1" key="1">
    <citation type="submission" date="2021-01" db="UniProtKB">
        <authorList>
            <consortium name="EnsemblMetazoa"/>
        </authorList>
    </citation>
    <scope>IDENTIFICATION</scope>
</reference>
<accession>A0A7M5WT18</accession>
<name>A0A7M5WT18_9CNID</name>
<proteinExistence type="predicted"/>
<evidence type="ECO:0000313" key="2">
    <source>
        <dbReference type="Proteomes" id="UP000594262"/>
    </source>
</evidence>
<protein>
    <submittedName>
        <fullName evidence="1">Uncharacterized protein</fullName>
    </submittedName>
</protein>
<keyword evidence="2" id="KW-1185">Reference proteome</keyword>
<dbReference type="AlphaFoldDB" id="A0A7M5WT18"/>
<organism evidence="1 2">
    <name type="scientific">Clytia hemisphaerica</name>
    <dbReference type="NCBI Taxonomy" id="252671"/>
    <lineage>
        <taxon>Eukaryota</taxon>
        <taxon>Metazoa</taxon>
        <taxon>Cnidaria</taxon>
        <taxon>Hydrozoa</taxon>
        <taxon>Hydroidolina</taxon>
        <taxon>Leptothecata</taxon>
        <taxon>Obeliida</taxon>
        <taxon>Clytiidae</taxon>
        <taxon>Clytia</taxon>
    </lineage>
</organism>
<evidence type="ECO:0000313" key="1">
    <source>
        <dbReference type="EnsemblMetazoa" id="CLYHEMP012474.1"/>
    </source>
</evidence>
<dbReference type="EnsemblMetazoa" id="CLYHEMT012474.1">
    <property type="protein sequence ID" value="CLYHEMP012474.1"/>
    <property type="gene ID" value="CLYHEMG012474"/>
</dbReference>